<feature type="compositionally biased region" description="Gly residues" evidence="6">
    <location>
        <begin position="61"/>
        <end position="71"/>
    </location>
</feature>
<proteinExistence type="predicted"/>
<evidence type="ECO:0000256" key="6">
    <source>
        <dbReference type="SAM" id="MobiDB-lite"/>
    </source>
</evidence>
<keyword evidence="5" id="KW-0325">Glycoprotein</keyword>
<evidence type="ECO:0000256" key="5">
    <source>
        <dbReference type="ARBA" id="ARBA00023180"/>
    </source>
</evidence>
<dbReference type="Proteomes" id="UP000693970">
    <property type="component" value="Unassembled WGS sequence"/>
</dbReference>
<keyword evidence="4" id="KW-0472">Membrane</keyword>
<keyword evidence="3" id="KW-0808">Transferase</keyword>
<dbReference type="InterPro" id="IPR044174">
    <property type="entry name" value="BC10-like"/>
</dbReference>
<comment type="subcellular location">
    <subcellularLocation>
        <location evidence="1">Membrane</location>
        <topology evidence="1">Single-pass type II membrane protein</topology>
    </subcellularLocation>
</comment>
<dbReference type="Pfam" id="PF02485">
    <property type="entry name" value="Branch"/>
    <property type="match status" value="1"/>
</dbReference>
<evidence type="ECO:0000256" key="1">
    <source>
        <dbReference type="ARBA" id="ARBA00004606"/>
    </source>
</evidence>
<keyword evidence="8" id="KW-1185">Reference proteome</keyword>
<dbReference type="InterPro" id="IPR003406">
    <property type="entry name" value="Glyco_trans_14"/>
</dbReference>
<feature type="region of interest" description="Disordered" evidence="6">
    <location>
        <begin position="413"/>
        <end position="447"/>
    </location>
</feature>
<evidence type="ECO:0000256" key="4">
    <source>
        <dbReference type="ARBA" id="ARBA00023136"/>
    </source>
</evidence>
<dbReference type="OrthoDB" id="191334at2759"/>
<feature type="compositionally biased region" description="Polar residues" evidence="6">
    <location>
        <begin position="430"/>
        <end position="447"/>
    </location>
</feature>
<feature type="compositionally biased region" description="Basic and acidic residues" evidence="6">
    <location>
        <begin position="592"/>
        <end position="607"/>
    </location>
</feature>
<evidence type="ECO:0000313" key="7">
    <source>
        <dbReference type="EMBL" id="KAG7361098.1"/>
    </source>
</evidence>
<evidence type="ECO:0000313" key="8">
    <source>
        <dbReference type="Proteomes" id="UP000693970"/>
    </source>
</evidence>
<evidence type="ECO:0000256" key="2">
    <source>
        <dbReference type="ARBA" id="ARBA00022676"/>
    </source>
</evidence>
<name>A0A9K3LGD2_9STRA</name>
<feature type="compositionally biased region" description="Acidic residues" evidence="6">
    <location>
        <begin position="608"/>
        <end position="631"/>
    </location>
</feature>
<feature type="compositionally biased region" description="Gly residues" evidence="6">
    <location>
        <begin position="14"/>
        <end position="29"/>
    </location>
</feature>
<accession>A0A9K3LGD2</accession>
<feature type="compositionally biased region" description="Low complexity" evidence="6">
    <location>
        <begin position="46"/>
        <end position="60"/>
    </location>
</feature>
<dbReference type="PANTHER" id="PTHR31042:SF150">
    <property type="entry name" value="OS06G0661900 PROTEIN"/>
    <property type="match status" value="1"/>
</dbReference>
<gene>
    <name evidence="7" type="ORF">IV203_036198</name>
</gene>
<comment type="caution">
    <text evidence="7">The sequence shown here is derived from an EMBL/GenBank/DDBJ whole genome shotgun (WGS) entry which is preliminary data.</text>
</comment>
<dbReference type="AlphaFoldDB" id="A0A9K3LGD2"/>
<dbReference type="PANTHER" id="PTHR31042">
    <property type="entry name" value="CORE-2/I-BRANCHING BETA-1,6-N-ACETYLGLUCOSAMINYLTRANSFERASE FAMILY PROTEIN-RELATED"/>
    <property type="match status" value="1"/>
</dbReference>
<reference evidence="7" key="2">
    <citation type="submission" date="2021-04" db="EMBL/GenBank/DDBJ databases">
        <authorList>
            <person name="Podell S."/>
        </authorList>
    </citation>
    <scope>NUCLEOTIDE SEQUENCE</scope>
    <source>
        <strain evidence="7">Hildebrandi</strain>
    </source>
</reference>
<protein>
    <submittedName>
        <fullName evidence="7">Core-2/I-branching enzyme</fullName>
    </submittedName>
</protein>
<sequence length="631" mass="70656">MDFRSQLSAFRNGSNGGGGGGGGGRGGNNSGDRNDRSRSPNRRFHSSSSNNNNNVNSHNNRGGGGGNGGRYGNQYGEGSDRRRPRPGEWGSNSHYGGDGPPNTRRRYNNQHPNNVDPDGLGDLRRHNYRIPRGFPDPPTDEERAKQPKHIVLMAITIEDMPFEHVWRGWCDTLKAVPKDQDDFFLSLVCHAKYPGKVQSEWLKQRLLTHPPQRGRGNSYEDPTYLTRTPAWGSVEITRAMLDLLQESLKIGNCTQTDKRFSANRFLIRVPPTFQEDEDDSKIPPADHFLFISETCLPVATAPEFFSKIANVAVSWVNARHRRQEDTPKNKYEDDQFAGINRRIPGQYRWKADQWVLLSRRHASLIIELDRPQIPQKHQLWQSFREINASDEMYFPTALALLGFLRYTKDGDDTQKSRAVVPNPSGASGAVSETTMKPTSSSALTLDTGNGTAATSDVTGIASTVTNKNESILLRPVTYTDWTQGMKNPAMFCNGPKDLKRVSRLARGIGCLVARKFSTHLPIPGVPKEELKMTGEITVGQWNEVMSELHREEADAETVLPYASESVQEVEEVTVENKHRSSRGISGDEAYNEADRKTTTYAHTKGEEDLKEEESDDKDVDVDDDQEENQLD</sequence>
<reference evidence="7" key="1">
    <citation type="journal article" date="2021" name="Sci. Rep.">
        <title>Diploid genomic architecture of Nitzschia inconspicua, an elite biomass production diatom.</title>
        <authorList>
            <person name="Oliver A."/>
            <person name="Podell S."/>
            <person name="Pinowska A."/>
            <person name="Traller J.C."/>
            <person name="Smith S.R."/>
            <person name="McClure R."/>
            <person name="Beliaev A."/>
            <person name="Bohutskyi P."/>
            <person name="Hill E.A."/>
            <person name="Rabines A."/>
            <person name="Zheng H."/>
            <person name="Allen L.Z."/>
            <person name="Kuo A."/>
            <person name="Grigoriev I.V."/>
            <person name="Allen A.E."/>
            <person name="Hazlebeck D."/>
            <person name="Allen E.E."/>
        </authorList>
    </citation>
    <scope>NUCLEOTIDE SEQUENCE</scope>
    <source>
        <strain evidence="7">Hildebrandi</strain>
    </source>
</reference>
<keyword evidence="2" id="KW-0328">Glycosyltransferase</keyword>
<feature type="region of interest" description="Disordered" evidence="6">
    <location>
        <begin position="1"/>
        <end position="145"/>
    </location>
</feature>
<dbReference type="GO" id="GO:0016757">
    <property type="term" value="F:glycosyltransferase activity"/>
    <property type="evidence" value="ECO:0007669"/>
    <property type="project" value="UniProtKB-KW"/>
</dbReference>
<dbReference type="EMBL" id="JAGRRH010000013">
    <property type="protein sequence ID" value="KAG7361098.1"/>
    <property type="molecule type" value="Genomic_DNA"/>
</dbReference>
<organism evidence="7 8">
    <name type="scientific">Nitzschia inconspicua</name>
    <dbReference type="NCBI Taxonomy" id="303405"/>
    <lineage>
        <taxon>Eukaryota</taxon>
        <taxon>Sar</taxon>
        <taxon>Stramenopiles</taxon>
        <taxon>Ochrophyta</taxon>
        <taxon>Bacillariophyta</taxon>
        <taxon>Bacillariophyceae</taxon>
        <taxon>Bacillariophycidae</taxon>
        <taxon>Bacillariales</taxon>
        <taxon>Bacillariaceae</taxon>
        <taxon>Nitzschia</taxon>
    </lineage>
</organism>
<evidence type="ECO:0000256" key="3">
    <source>
        <dbReference type="ARBA" id="ARBA00022679"/>
    </source>
</evidence>
<feature type="region of interest" description="Disordered" evidence="6">
    <location>
        <begin position="562"/>
        <end position="631"/>
    </location>
</feature>
<dbReference type="GO" id="GO:0016020">
    <property type="term" value="C:membrane"/>
    <property type="evidence" value="ECO:0007669"/>
    <property type="project" value="UniProtKB-SubCell"/>
</dbReference>